<dbReference type="AlphaFoldDB" id="A0A553I732"/>
<sequence>MKSNIKLTVYLTTGIMSEVLAKGLGTMRPAELAGIHEATVIGALLERGAAPSVSQLLLHDFDDVAATAGNNSAEFLYYVRRENNA</sequence>
<gene>
    <name evidence="1" type="ORF">FHL15_003139</name>
</gene>
<proteinExistence type="predicted"/>
<dbReference type="Proteomes" id="UP000319160">
    <property type="component" value="Unassembled WGS sequence"/>
</dbReference>
<name>A0A553I732_9PEZI</name>
<evidence type="ECO:0000313" key="1">
    <source>
        <dbReference type="EMBL" id="TRX95997.1"/>
    </source>
</evidence>
<organism evidence="1 2">
    <name type="scientific">Xylaria flabelliformis</name>
    <dbReference type="NCBI Taxonomy" id="2512241"/>
    <lineage>
        <taxon>Eukaryota</taxon>
        <taxon>Fungi</taxon>
        <taxon>Dikarya</taxon>
        <taxon>Ascomycota</taxon>
        <taxon>Pezizomycotina</taxon>
        <taxon>Sordariomycetes</taxon>
        <taxon>Xylariomycetidae</taxon>
        <taxon>Xylariales</taxon>
        <taxon>Xylariaceae</taxon>
        <taxon>Xylaria</taxon>
    </lineage>
</organism>
<keyword evidence="2" id="KW-1185">Reference proteome</keyword>
<protein>
    <submittedName>
        <fullName evidence="1">Uncharacterized protein</fullName>
    </submittedName>
</protein>
<evidence type="ECO:0000313" key="2">
    <source>
        <dbReference type="Proteomes" id="UP000319160"/>
    </source>
</evidence>
<dbReference type="EMBL" id="VFLP01000013">
    <property type="protein sequence ID" value="TRX95997.1"/>
    <property type="molecule type" value="Genomic_DNA"/>
</dbReference>
<comment type="caution">
    <text evidence="1">The sequence shown here is derived from an EMBL/GenBank/DDBJ whole genome shotgun (WGS) entry which is preliminary data.</text>
</comment>
<reference evidence="2" key="1">
    <citation type="submission" date="2019-06" db="EMBL/GenBank/DDBJ databases">
        <title>Draft genome sequence of the griseofulvin-producing fungus Xylaria cubensis strain G536.</title>
        <authorList>
            <person name="Mead M.E."/>
            <person name="Raja H.A."/>
            <person name="Steenwyk J.L."/>
            <person name="Knowles S.L."/>
            <person name="Oberlies N.H."/>
            <person name="Rokas A."/>
        </authorList>
    </citation>
    <scope>NUCLEOTIDE SEQUENCE [LARGE SCALE GENOMIC DNA]</scope>
    <source>
        <strain evidence="2">G536</strain>
    </source>
</reference>
<dbReference type="OrthoDB" id="4744006at2759"/>
<accession>A0A553I732</accession>